<accession>A0AAV9JVL9</accession>
<dbReference type="PANTHER" id="PTHR37325">
    <property type="entry name" value="OXIDOREDUCTASE 21 KDA SUBUNIT, PUTATIVE (AFU_ORTHOLOGUE AFUA_4G05910)-RELATED"/>
    <property type="match status" value="1"/>
</dbReference>
<gene>
    <name evidence="2" type="ORF">LTR36_005044</name>
</gene>
<reference evidence="2 3" key="1">
    <citation type="submission" date="2021-11" db="EMBL/GenBank/DDBJ databases">
        <title>Black yeast isolated from Biological Soil Crust.</title>
        <authorList>
            <person name="Kurbessoian T."/>
        </authorList>
    </citation>
    <scope>NUCLEOTIDE SEQUENCE [LARGE SCALE GENOMIC DNA]</scope>
    <source>
        <strain evidence="2 3">CCFEE 5522</strain>
    </source>
</reference>
<proteinExistence type="predicted"/>
<dbReference type="PANTHER" id="PTHR37325:SF1">
    <property type="entry name" value="OXIDOREDUCTASE 21 KDA SUBUNIT, PUTATIVE (AFU_ORTHOLOGUE AFUA_4G05910)-RELATED"/>
    <property type="match status" value="1"/>
</dbReference>
<dbReference type="InterPro" id="IPR016813">
    <property type="entry name" value="NADH_Ub_cplx-1_21kDa"/>
</dbReference>
<name>A0AAV9JVL9_9PEZI</name>
<comment type="caution">
    <text evidence="2">The sequence shown here is derived from an EMBL/GenBank/DDBJ whole genome shotgun (WGS) entry which is preliminary data.</text>
</comment>
<dbReference type="AlphaFoldDB" id="A0AAV9JVL9"/>
<protein>
    <submittedName>
        <fullName evidence="2">Uncharacterized protein</fullName>
    </submittedName>
</protein>
<evidence type="ECO:0000313" key="2">
    <source>
        <dbReference type="EMBL" id="KAK4549743.1"/>
    </source>
</evidence>
<evidence type="ECO:0000256" key="1">
    <source>
        <dbReference type="SAM" id="MobiDB-lite"/>
    </source>
</evidence>
<dbReference type="Proteomes" id="UP001324427">
    <property type="component" value="Unassembled WGS sequence"/>
</dbReference>
<dbReference type="CDD" id="cd22849">
    <property type="entry name" value="NuzM"/>
    <property type="match status" value="1"/>
</dbReference>
<sequence length="199" mass="21829">MAVAGSSAKTALSRMGRTSQAKSYQKYTVQPTGFWKRLNDFFALDSSRSSGVPLNPQFRNPTPGGNDPTLYSEATTVPAGDIAENPYWKRDTRRQYPQLSVVRQPDMVALLSVGSAAAPKEDVLQIGDAGIKQLVAVKEESEKGLSAYFEKDKSAFKGVLGPNGMPPLPTTLHPQGKRYEMLKDQTYGDTVKYTCRTFV</sequence>
<keyword evidence="3" id="KW-1185">Reference proteome</keyword>
<dbReference type="PIRSF" id="PIRSF022976">
    <property type="entry name" value="NADH_Oxi_21kDa"/>
    <property type="match status" value="1"/>
</dbReference>
<organism evidence="2 3">
    <name type="scientific">Oleoguttula mirabilis</name>
    <dbReference type="NCBI Taxonomy" id="1507867"/>
    <lineage>
        <taxon>Eukaryota</taxon>
        <taxon>Fungi</taxon>
        <taxon>Dikarya</taxon>
        <taxon>Ascomycota</taxon>
        <taxon>Pezizomycotina</taxon>
        <taxon>Dothideomycetes</taxon>
        <taxon>Dothideomycetidae</taxon>
        <taxon>Mycosphaerellales</taxon>
        <taxon>Teratosphaeriaceae</taxon>
        <taxon>Oleoguttula</taxon>
    </lineage>
</organism>
<feature type="region of interest" description="Disordered" evidence="1">
    <location>
        <begin position="1"/>
        <end position="23"/>
    </location>
</feature>
<evidence type="ECO:0000313" key="3">
    <source>
        <dbReference type="Proteomes" id="UP001324427"/>
    </source>
</evidence>
<dbReference type="EMBL" id="JAVFHQ010000003">
    <property type="protein sequence ID" value="KAK4549743.1"/>
    <property type="molecule type" value="Genomic_DNA"/>
</dbReference>